<accession>A0ABR4LWF5</accession>
<keyword evidence="2" id="KW-1185">Reference proteome</keyword>
<dbReference type="Proteomes" id="UP001610432">
    <property type="component" value="Unassembled WGS sequence"/>
</dbReference>
<evidence type="ECO:0000313" key="1">
    <source>
        <dbReference type="EMBL" id="KAL2868796.1"/>
    </source>
</evidence>
<name>A0ABR4LWF5_9EURO</name>
<dbReference type="GeneID" id="98147718"/>
<organism evidence="1 2">
    <name type="scientific">Aspergillus lucknowensis</name>
    <dbReference type="NCBI Taxonomy" id="176173"/>
    <lineage>
        <taxon>Eukaryota</taxon>
        <taxon>Fungi</taxon>
        <taxon>Dikarya</taxon>
        <taxon>Ascomycota</taxon>
        <taxon>Pezizomycotina</taxon>
        <taxon>Eurotiomycetes</taxon>
        <taxon>Eurotiomycetidae</taxon>
        <taxon>Eurotiales</taxon>
        <taxon>Aspergillaceae</taxon>
        <taxon>Aspergillus</taxon>
        <taxon>Aspergillus subgen. Nidulantes</taxon>
    </lineage>
</organism>
<dbReference type="EMBL" id="JBFXLQ010000012">
    <property type="protein sequence ID" value="KAL2868796.1"/>
    <property type="molecule type" value="Genomic_DNA"/>
</dbReference>
<comment type="caution">
    <text evidence="1">The sequence shown here is derived from an EMBL/GenBank/DDBJ whole genome shotgun (WGS) entry which is preliminary data.</text>
</comment>
<reference evidence="1 2" key="1">
    <citation type="submission" date="2024-07" db="EMBL/GenBank/DDBJ databases">
        <title>Section-level genome sequencing and comparative genomics of Aspergillus sections Usti and Cavernicolus.</title>
        <authorList>
            <consortium name="Lawrence Berkeley National Laboratory"/>
            <person name="Nybo J.L."/>
            <person name="Vesth T.C."/>
            <person name="Theobald S."/>
            <person name="Frisvad J.C."/>
            <person name="Larsen T.O."/>
            <person name="Kjaerboelling I."/>
            <person name="Rothschild-Mancinelli K."/>
            <person name="Lyhne E.K."/>
            <person name="Kogle M.E."/>
            <person name="Barry K."/>
            <person name="Clum A."/>
            <person name="Na H."/>
            <person name="Ledsgaard L."/>
            <person name="Lin J."/>
            <person name="Lipzen A."/>
            <person name="Kuo A."/>
            <person name="Riley R."/>
            <person name="Mondo S."/>
            <person name="Labutti K."/>
            <person name="Haridas S."/>
            <person name="Pangalinan J."/>
            <person name="Salamov A.A."/>
            <person name="Simmons B.A."/>
            <person name="Magnuson J.K."/>
            <person name="Chen J."/>
            <person name="Drula E."/>
            <person name="Henrissat B."/>
            <person name="Wiebenga A."/>
            <person name="Lubbers R.J."/>
            <person name="Gomes A.C."/>
            <person name="Macurrencykelacurrency M.R."/>
            <person name="Stajich J."/>
            <person name="Grigoriev I.V."/>
            <person name="Mortensen U.H."/>
            <person name="De Vries R.P."/>
            <person name="Baker S.E."/>
            <person name="Andersen M.R."/>
        </authorList>
    </citation>
    <scope>NUCLEOTIDE SEQUENCE [LARGE SCALE GENOMIC DNA]</scope>
    <source>
        <strain evidence="1 2">CBS 449.75</strain>
    </source>
</reference>
<evidence type="ECO:0000313" key="2">
    <source>
        <dbReference type="Proteomes" id="UP001610432"/>
    </source>
</evidence>
<sequence length="271" mass="30678">MESNDTHFQSPPPSYHDAIQVECSNVPLQPTSLLLEGQSIRDELSRACLYQLSRTVTALPRITPKNSSVIFERVEYEAPARSETSKNHEAQPKHRHLFYLAHPADAQYRSDIPAYYITSMDAETLGNIHFETSKPRLQKTEFRALLSAHRTASHKPLFDEARKLTILFDARPMNWVSSRYSWTDGNGHQVAFEEGKGEHEQHKLVITHPMAQETRDALVALWVLRLWYETAESKQAKREELERMMPPASYQDLKLGKRVGALGALGGAGGG</sequence>
<dbReference type="RefSeq" id="XP_070887775.1">
    <property type="nucleotide sequence ID" value="XM_071032646.1"/>
</dbReference>
<gene>
    <name evidence="1" type="ORF">BJX67DRAFT_379744</name>
</gene>
<proteinExistence type="predicted"/>
<protein>
    <submittedName>
        <fullName evidence="1">Uncharacterized protein</fullName>
    </submittedName>
</protein>